<dbReference type="SUPFAM" id="SSF47413">
    <property type="entry name" value="lambda repressor-like DNA-binding domains"/>
    <property type="match status" value="1"/>
</dbReference>
<keyword evidence="2" id="KW-0805">Transcription regulation</keyword>
<dbReference type="InterPro" id="IPR010982">
    <property type="entry name" value="Lambda_DNA-bd_dom_sf"/>
</dbReference>
<evidence type="ECO:0000256" key="1">
    <source>
        <dbReference type="ARBA" id="ARBA00022491"/>
    </source>
</evidence>
<dbReference type="InterPro" id="IPR046335">
    <property type="entry name" value="LacI/GalR-like_sensor"/>
</dbReference>
<evidence type="ECO:0000313" key="7">
    <source>
        <dbReference type="Proteomes" id="UP000606653"/>
    </source>
</evidence>
<feature type="domain" description="HTH lacI-type" evidence="5">
    <location>
        <begin position="2"/>
        <end position="56"/>
    </location>
</feature>
<keyword evidence="7" id="KW-1185">Reference proteome</keyword>
<accession>A0ABQ2L8C9</accession>
<protein>
    <submittedName>
        <fullName evidence="6">LacI family transcriptional regulator</fullName>
    </submittedName>
</protein>
<dbReference type="CDD" id="cd01392">
    <property type="entry name" value="HTH_LacI"/>
    <property type="match status" value="1"/>
</dbReference>
<dbReference type="SMART" id="SM00354">
    <property type="entry name" value="HTH_LACI"/>
    <property type="match status" value="1"/>
</dbReference>
<evidence type="ECO:0000259" key="5">
    <source>
        <dbReference type="PROSITE" id="PS50932"/>
    </source>
</evidence>
<keyword evidence="3" id="KW-0238">DNA-binding</keyword>
<dbReference type="PANTHER" id="PTHR30146">
    <property type="entry name" value="LACI-RELATED TRANSCRIPTIONAL REPRESSOR"/>
    <property type="match status" value="1"/>
</dbReference>
<dbReference type="InterPro" id="IPR028082">
    <property type="entry name" value="Peripla_BP_I"/>
</dbReference>
<dbReference type="Proteomes" id="UP000606653">
    <property type="component" value="Unassembled WGS sequence"/>
</dbReference>
<organism evidence="6 7">
    <name type="scientific">Saccharibacillus kuerlensis</name>
    <dbReference type="NCBI Taxonomy" id="459527"/>
    <lineage>
        <taxon>Bacteria</taxon>
        <taxon>Bacillati</taxon>
        <taxon>Bacillota</taxon>
        <taxon>Bacilli</taxon>
        <taxon>Bacillales</taxon>
        <taxon>Paenibacillaceae</taxon>
        <taxon>Saccharibacillus</taxon>
    </lineage>
</organism>
<dbReference type="EMBL" id="BMLN01000012">
    <property type="protein sequence ID" value="GGO06650.1"/>
    <property type="molecule type" value="Genomic_DNA"/>
</dbReference>
<dbReference type="RefSeq" id="WP_018978214.1">
    <property type="nucleotide sequence ID" value="NZ_BMLN01000012.1"/>
</dbReference>
<dbReference type="Pfam" id="PF13377">
    <property type="entry name" value="Peripla_BP_3"/>
    <property type="match status" value="1"/>
</dbReference>
<dbReference type="PANTHER" id="PTHR30146:SF95">
    <property type="entry name" value="RIBOSE OPERON REPRESSOR"/>
    <property type="match status" value="1"/>
</dbReference>
<sequence length="333" mass="36897">MASIREVAKLAQVAPSTVSRALNSSGYVAEETREKIKAAVAELDYVPNQWIRNLYRQSTGIIGVVAPGLIHPFFSSLWNHLELELRKFGYNMMLCSTGGDEQREREYLDTLERNLFDGVIDGAAVLPDENYAKLEKPIVFLDRIVPGIPVVSSDHRQGGELAAKKFLECGCRKVLHTVGDRQYRLQSHEGDDALDRYLQEHGVETIREEVSWDDTTDYASCYKLTKKLLTAHPDVDGVLASDLQAAAFLKAAASLGIDMPGKLNIIAYDGTFVTDFNSTTPTAIVQDVRTIARQTVAVLLKRINGQQLAQDQIVVPITLVEGETTNRTSFKAK</sequence>
<dbReference type="CDD" id="cd06291">
    <property type="entry name" value="PBP1_Qymf-like"/>
    <property type="match status" value="1"/>
</dbReference>
<evidence type="ECO:0000256" key="2">
    <source>
        <dbReference type="ARBA" id="ARBA00023015"/>
    </source>
</evidence>
<dbReference type="Gene3D" id="3.40.50.2300">
    <property type="match status" value="2"/>
</dbReference>
<evidence type="ECO:0000313" key="6">
    <source>
        <dbReference type="EMBL" id="GGO06650.1"/>
    </source>
</evidence>
<keyword evidence="1" id="KW-0678">Repressor</keyword>
<evidence type="ECO:0000256" key="4">
    <source>
        <dbReference type="ARBA" id="ARBA00023163"/>
    </source>
</evidence>
<proteinExistence type="predicted"/>
<name>A0ABQ2L8C9_9BACL</name>
<gene>
    <name evidence="6" type="primary">scrR</name>
    <name evidence="6" type="ORF">GCM10010969_34420</name>
</gene>
<dbReference type="PROSITE" id="PS50932">
    <property type="entry name" value="HTH_LACI_2"/>
    <property type="match status" value="1"/>
</dbReference>
<reference evidence="7" key="1">
    <citation type="journal article" date="2019" name="Int. J. Syst. Evol. Microbiol.">
        <title>The Global Catalogue of Microorganisms (GCM) 10K type strain sequencing project: providing services to taxonomists for standard genome sequencing and annotation.</title>
        <authorList>
            <consortium name="The Broad Institute Genomics Platform"/>
            <consortium name="The Broad Institute Genome Sequencing Center for Infectious Disease"/>
            <person name="Wu L."/>
            <person name="Ma J."/>
        </authorList>
    </citation>
    <scope>NUCLEOTIDE SEQUENCE [LARGE SCALE GENOMIC DNA]</scope>
    <source>
        <strain evidence="7">CGMCC 1.6964</strain>
    </source>
</reference>
<dbReference type="Gene3D" id="1.10.260.40">
    <property type="entry name" value="lambda repressor-like DNA-binding domains"/>
    <property type="match status" value="1"/>
</dbReference>
<evidence type="ECO:0000256" key="3">
    <source>
        <dbReference type="ARBA" id="ARBA00023125"/>
    </source>
</evidence>
<keyword evidence="4" id="KW-0804">Transcription</keyword>
<dbReference type="InterPro" id="IPR000843">
    <property type="entry name" value="HTH_LacI"/>
</dbReference>
<dbReference type="Pfam" id="PF00356">
    <property type="entry name" value="LacI"/>
    <property type="match status" value="1"/>
</dbReference>
<dbReference type="SUPFAM" id="SSF53822">
    <property type="entry name" value="Periplasmic binding protein-like I"/>
    <property type="match status" value="1"/>
</dbReference>
<comment type="caution">
    <text evidence="6">The sequence shown here is derived from an EMBL/GenBank/DDBJ whole genome shotgun (WGS) entry which is preliminary data.</text>
</comment>